<accession>A0A4U1BXV8</accession>
<dbReference type="Gene3D" id="3.20.20.70">
    <property type="entry name" value="Aldolase class I"/>
    <property type="match status" value="1"/>
</dbReference>
<dbReference type="InterPro" id="IPR040064">
    <property type="entry name" value="MoaA-like"/>
</dbReference>
<evidence type="ECO:0000259" key="11">
    <source>
        <dbReference type="PROSITE" id="PS51918"/>
    </source>
</evidence>
<feature type="domain" description="Radical SAM core" evidence="11">
    <location>
        <begin position="5"/>
        <end position="219"/>
    </location>
</feature>
<organism evidence="12 13">
    <name type="scientific">Pedobacter cryophilus</name>
    <dbReference type="NCBI Taxonomy" id="2571271"/>
    <lineage>
        <taxon>Bacteria</taxon>
        <taxon>Pseudomonadati</taxon>
        <taxon>Bacteroidota</taxon>
        <taxon>Sphingobacteriia</taxon>
        <taxon>Sphingobacteriales</taxon>
        <taxon>Sphingobacteriaceae</taxon>
        <taxon>Pedobacter</taxon>
    </lineage>
</organism>
<evidence type="ECO:0000313" key="13">
    <source>
        <dbReference type="Proteomes" id="UP000308181"/>
    </source>
</evidence>
<dbReference type="SFLD" id="SFLDS00029">
    <property type="entry name" value="Radical_SAM"/>
    <property type="match status" value="1"/>
</dbReference>
<evidence type="ECO:0000256" key="8">
    <source>
        <dbReference type="ARBA" id="ARBA00023134"/>
    </source>
</evidence>
<dbReference type="OrthoDB" id="9763993at2"/>
<keyword evidence="3" id="KW-0949">S-adenosyl-L-methionine</keyword>
<dbReference type="EMBL" id="SWBP01000003">
    <property type="protein sequence ID" value="TKB97595.1"/>
    <property type="molecule type" value="Genomic_DNA"/>
</dbReference>
<name>A0A4U1BXV8_9SPHI</name>
<evidence type="ECO:0000256" key="4">
    <source>
        <dbReference type="ARBA" id="ARBA00022723"/>
    </source>
</evidence>
<evidence type="ECO:0000256" key="10">
    <source>
        <dbReference type="ARBA" id="ARBA00023239"/>
    </source>
</evidence>
<dbReference type="PANTHER" id="PTHR22960:SF0">
    <property type="entry name" value="MOLYBDENUM COFACTOR BIOSYNTHESIS PROTEIN 1"/>
    <property type="match status" value="1"/>
</dbReference>
<keyword evidence="10" id="KW-0456">Lyase</keyword>
<dbReference type="InterPro" id="IPR007197">
    <property type="entry name" value="rSAM"/>
</dbReference>
<evidence type="ECO:0000256" key="5">
    <source>
        <dbReference type="ARBA" id="ARBA00022741"/>
    </source>
</evidence>
<dbReference type="CDD" id="cd01335">
    <property type="entry name" value="Radical_SAM"/>
    <property type="match status" value="1"/>
</dbReference>
<gene>
    <name evidence="12" type="ORF">FA046_09495</name>
</gene>
<keyword evidence="7" id="KW-0411">Iron-sulfur</keyword>
<dbReference type="GO" id="GO:0061799">
    <property type="term" value="F:cyclic pyranopterin monophosphate synthase activity"/>
    <property type="evidence" value="ECO:0007669"/>
    <property type="project" value="TreeGrafter"/>
</dbReference>
<dbReference type="PROSITE" id="PS51918">
    <property type="entry name" value="RADICAL_SAM"/>
    <property type="match status" value="1"/>
</dbReference>
<reference evidence="12 13" key="1">
    <citation type="submission" date="2019-04" db="EMBL/GenBank/DDBJ databases">
        <title>Pedobacter sp. AR-3-17 sp. nov., isolated from Arctic soil.</title>
        <authorList>
            <person name="Dahal R.H."/>
            <person name="Kim D.-U."/>
        </authorList>
    </citation>
    <scope>NUCLEOTIDE SEQUENCE [LARGE SCALE GENOMIC DNA]</scope>
    <source>
        <strain evidence="12 13">AR-3-17</strain>
    </source>
</reference>
<comment type="caution">
    <text evidence="12">The sequence shown here is derived from an EMBL/GenBank/DDBJ whole genome shotgun (WGS) entry which is preliminary data.</text>
</comment>
<dbReference type="AlphaFoldDB" id="A0A4U1BXV8"/>
<evidence type="ECO:0000313" key="12">
    <source>
        <dbReference type="EMBL" id="TKB97595.1"/>
    </source>
</evidence>
<dbReference type="InterPro" id="IPR006638">
    <property type="entry name" value="Elp3/MiaA/NifB-like_rSAM"/>
</dbReference>
<dbReference type="PANTHER" id="PTHR22960">
    <property type="entry name" value="MOLYBDOPTERIN COFACTOR SYNTHESIS PROTEIN A"/>
    <property type="match status" value="1"/>
</dbReference>
<keyword evidence="5" id="KW-0547">Nucleotide-binding</keyword>
<dbReference type="SFLD" id="SFLDG01383">
    <property type="entry name" value="cyclic_pyranopterin_phosphate"/>
    <property type="match status" value="1"/>
</dbReference>
<dbReference type="Pfam" id="PF06463">
    <property type="entry name" value="Mob_synth_C"/>
    <property type="match status" value="1"/>
</dbReference>
<protein>
    <submittedName>
        <fullName evidence="12">Radical SAM protein</fullName>
    </submittedName>
</protein>
<keyword evidence="13" id="KW-1185">Reference proteome</keyword>
<evidence type="ECO:0000256" key="1">
    <source>
        <dbReference type="ARBA" id="ARBA00001966"/>
    </source>
</evidence>
<evidence type="ECO:0000256" key="3">
    <source>
        <dbReference type="ARBA" id="ARBA00022691"/>
    </source>
</evidence>
<keyword evidence="2" id="KW-0004">4Fe-4S</keyword>
<dbReference type="GO" id="GO:0051539">
    <property type="term" value="F:4 iron, 4 sulfur cluster binding"/>
    <property type="evidence" value="ECO:0007669"/>
    <property type="project" value="UniProtKB-KW"/>
</dbReference>
<dbReference type="InterPro" id="IPR013785">
    <property type="entry name" value="Aldolase_TIM"/>
</dbReference>
<dbReference type="GO" id="GO:0061798">
    <property type="term" value="F:GTP 3',8'-cyclase activity"/>
    <property type="evidence" value="ECO:0007669"/>
    <property type="project" value="TreeGrafter"/>
</dbReference>
<dbReference type="Proteomes" id="UP000308181">
    <property type="component" value="Unassembled WGS sequence"/>
</dbReference>
<dbReference type="GO" id="GO:0046872">
    <property type="term" value="F:metal ion binding"/>
    <property type="evidence" value="ECO:0007669"/>
    <property type="project" value="UniProtKB-KW"/>
</dbReference>
<evidence type="ECO:0000256" key="2">
    <source>
        <dbReference type="ARBA" id="ARBA00022485"/>
    </source>
</evidence>
<dbReference type="InterPro" id="IPR058240">
    <property type="entry name" value="rSAM_sf"/>
</dbReference>
<dbReference type="InterPro" id="IPR010505">
    <property type="entry name" value="MoaA_twitch"/>
</dbReference>
<dbReference type="SFLD" id="SFLDG01386">
    <property type="entry name" value="main_SPASM_domain-containing"/>
    <property type="match status" value="1"/>
</dbReference>
<dbReference type="InterPro" id="IPR050105">
    <property type="entry name" value="MoCo_biosynth_MoaA/MoaC"/>
</dbReference>
<keyword evidence="4" id="KW-0479">Metal-binding</keyword>
<proteinExistence type="predicted"/>
<dbReference type="GO" id="GO:0005525">
    <property type="term" value="F:GTP binding"/>
    <property type="evidence" value="ECO:0007669"/>
    <property type="project" value="UniProtKB-KW"/>
</dbReference>
<evidence type="ECO:0000256" key="6">
    <source>
        <dbReference type="ARBA" id="ARBA00023004"/>
    </source>
</evidence>
<dbReference type="Pfam" id="PF04055">
    <property type="entry name" value="Radical_SAM"/>
    <property type="match status" value="1"/>
</dbReference>
<keyword evidence="8" id="KW-0342">GTP-binding</keyword>
<comment type="cofactor">
    <cofactor evidence="1">
        <name>[4Fe-4S] cluster</name>
        <dbReference type="ChEBI" id="CHEBI:49883"/>
    </cofactor>
</comment>
<dbReference type="GO" id="GO:0006777">
    <property type="term" value="P:Mo-molybdopterin cofactor biosynthetic process"/>
    <property type="evidence" value="ECO:0007669"/>
    <property type="project" value="UniProtKB-KW"/>
</dbReference>
<evidence type="ECO:0000256" key="9">
    <source>
        <dbReference type="ARBA" id="ARBA00023150"/>
    </source>
</evidence>
<sequence>MIVDQSKRTFKNLRISLLNSCNFACIYCTDDENGTFPLENKNLSLSELLEIVKNLHTTLGLESVRLTGGEPLLYPQLEELIQGLNTIGIPQIKMTTNAFLLGKKALALKTAGLQELNISLDAAEDAAFFKMTRRDKLQEVLNGIDAALAANIIIKLNAVIMKGKNDDQILPLLHLAQQKEITIRFLEVMAMGHLHQQKEQYLFSQQEILDLIASKYQFEPLNRKTSATANYWKTKEGFTFGIIANTSQPFCHDCNRLRLDQEGNIYGCLSSNKPVNIKNKPTEEAFNDALLEALSHKQQVSFTGSNLSMLQIGG</sequence>
<keyword evidence="9" id="KW-0501">Molybdenum cofactor biosynthesis</keyword>
<evidence type="ECO:0000256" key="7">
    <source>
        <dbReference type="ARBA" id="ARBA00023014"/>
    </source>
</evidence>
<keyword evidence="6" id="KW-0408">Iron</keyword>
<dbReference type="SUPFAM" id="SSF102114">
    <property type="entry name" value="Radical SAM enzymes"/>
    <property type="match status" value="1"/>
</dbReference>
<dbReference type="SMART" id="SM00729">
    <property type="entry name" value="Elp3"/>
    <property type="match status" value="1"/>
</dbReference>
<dbReference type="RefSeq" id="WP_136826170.1">
    <property type="nucleotide sequence ID" value="NZ_SWBP01000003.1"/>
</dbReference>
<dbReference type="SFLD" id="SFLDG01067">
    <property type="entry name" value="SPASM/twitch_domain_containing"/>
    <property type="match status" value="1"/>
</dbReference>